<evidence type="ECO:0000313" key="2">
    <source>
        <dbReference type="Proteomes" id="UP000243819"/>
    </source>
</evidence>
<evidence type="ECO:0000313" key="1">
    <source>
        <dbReference type="EMBL" id="SET21727.1"/>
    </source>
</evidence>
<proteinExistence type="predicted"/>
<sequence>DKFRRFNHRSTEKVYKELMLYLFGRNINKYHKFITGQIKEFEGKTSEVAA</sequence>
<accession>A0A1I0CQD5</accession>
<dbReference type="Proteomes" id="UP000243819">
    <property type="component" value="Unassembled WGS sequence"/>
</dbReference>
<keyword evidence="2" id="KW-1185">Reference proteome</keyword>
<organism evidence="1 2">
    <name type="scientific">Anaerobranca gottschalkii DSM 13577</name>
    <dbReference type="NCBI Taxonomy" id="1120990"/>
    <lineage>
        <taxon>Bacteria</taxon>
        <taxon>Bacillati</taxon>
        <taxon>Bacillota</taxon>
        <taxon>Clostridia</taxon>
        <taxon>Eubacteriales</taxon>
        <taxon>Proteinivoracaceae</taxon>
        <taxon>Anaerobranca</taxon>
    </lineage>
</organism>
<gene>
    <name evidence="1" type="ORF">SAMN03080614_10868</name>
</gene>
<reference evidence="2" key="1">
    <citation type="submission" date="2016-10" db="EMBL/GenBank/DDBJ databases">
        <authorList>
            <person name="Varghese N."/>
            <person name="Submissions S."/>
        </authorList>
    </citation>
    <scope>NUCLEOTIDE SEQUENCE [LARGE SCALE GENOMIC DNA]</scope>
    <source>
        <strain evidence="2">DSM 13577</strain>
    </source>
</reference>
<dbReference type="AlphaFoldDB" id="A0A1I0CQD5"/>
<protein>
    <submittedName>
        <fullName evidence="1">Uncharacterized protein</fullName>
    </submittedName>
</protein>
<dbReference type="EMBL" id="FOIF01000086">
    <property type="protein sequence ID" value="SET21727.1"/>
    <property type="molecule type" value="Genomic_DNA"/>
</dbReference>
<name>A0A1I0CQD5_9FIRM</name>
<feature type="non-terminal residue" evidence="1">
    <location>
        <position position="1"/>
    </location>
</feature>